<reference evidence="1" key="3">
    <citation type="submission" date="2020-06" db="EMBL/GenBank/DDBJ databases">
        <title>Helianthus annuus Genome sequencing and assembly Release 2.</title>
        <authorList>
            <person name="Gouzy J."/>
            <person name="Langlade N."/>
            <person name="Munos S."/>
        </authorList>
    </citation>
    <scope>NUCLEOTIDE SEQUENCE</scope>
    <source>
        <tissue evidence="1">Leaves</tissue>
    </source>
</reference>
<dbReference type="Gramene" id="mRNA:HanXRQr2_Chr01g0003101">
    <property type="protein sequence ID" value="mRNA:HanXRQr2_Chr01g0003101"/>
    <property type="gene ID" value="HanXRQr2_Chr01g0003101"/>
</dbReference>
<organism evidence="2 3">
    <name type="scientific">Helianthus annuus</name>
    <name type="common">Common sunflower</name>
    <dbReference type="NCBI Taxonomy" id="4232"/>
    <lineage>
        <taxon>Eukaryota</taxon>
        <taxon>Viridiplantae</taxon>
        <taxon>Streptophyta</taxon>
        <taxon>Embryophyta</taxon>
        <taxon>Tracheophyta</taxon>
        <taxon>Spermatophyta</taxon>
        <taxon>Magnoliopsida</taxon>
        <taxon>eudicotyledons</taxon>
        <taxon>Gunneridae</taxon>
        <taxon>Pentapetalae</taxon>
        <taxon>asterids</taxon>
        <taxon>campanulids</taxon>
        <taxon>Asterales</taxon>
        <taxon>Asteraceae</taxon>
        <taxon>Asteroideae</taxon>
        <taxon>Heliantheae alliance</taxon>
        <taxon>Heliantheae</taxon>
        <taxon>Helianthus</taxon>
    </lineage>
</organism>
<dbReference type="EMBL" id="MNCJ02000316">
    <property type="protein sequence ID" value="KAF5820514.1"/>
    <property type="molecule type" value="Genomic_DNA"/>
</dbReference>
<dbReference type="EMBL" id="CM007890">
    <property type="protein sequence ID" value="OTG36026.1"/>
    <property type="molecule type" value="Genomic_DNA"/>
</dbReference>
<proteinExistence type="predicted"/>
<evidence type="ECO:0000313" key="2">
    <source>
        <dbReference type="EMBL" id="OTG36026.1"/>
    </source>
</evidence>
<dbReference type="InParanoid" id="A0A251VLT6"/>
<name>A0A251VLT6_HELAN</name>
<dbReference type="Proteomes" id="UP000215914">
    <property type="component" value="Chromosome 1"/>
</dbReference>
<sequence length="67" mass="7942">MHRIKHTDGTAFFDCDLKPTFKLSSFKIWMMKKNLWELKEQALLEMLQALREAELQTNAKSQESLEL</sequence>
<evidence type="ECO:0000313" key="1">
    <source>
        <dbReference type="EMBL" id="KAF5820514.1"/>
    </source>
</evidence>
<reference evidence="1 3" key="1">
    <citation type="journal article" date="2017" name="Nature">
        <title>The sunflower genome provides insights into oil metabolism, flowering and Asterid evolution.</title>
        <authorList>
            <person name="Badouin H."/>
            <person name="Gouzy J."/>
            <person name="Grassa C.J."/>
            <person name="Murat F."/>
            <person name="Staton S.E."/>
            <person name="Cottret L."/>
            <person name="Lelandais-Briere C."/>
            <person name="Owens G.L."/>
            <person name="Carrere S."/>
            <person name="Mayjonade B."/>
            <person name="Legrand L."/>
            <person name="Gill N."/>
            <person name="Kane N.C."/>
            <person name="Bowers J.E."/>
            <person name="Hubner S."/>
            <person name="Bellec A."/>
            <person name="Berard A."/>
            <person name="Berges H."/>
            <person name="Blanchet N."/>
            <person name="Boniface M.C."/>
            <person name="Brunel D."/>
            <person name="Catrice O."/>
            <person name="Chaidir N."/>
            <person name="Claudel C."/>
            <person name="Donnadieu C."/>
            <person name="Faraut T."/>
            <person name="Fievet G."/>
            <person name="Helmstetter N."/>
            <person name="King M."/>
            <person name="Knapp S.J."/>
            <person name="Lai Z."/>
            <person name="Le Paslier M.C."/>
            <person name="Lippi Y."/>
            <person name="Lorenzon L."/>
            <person name="Mandel J.R."/>
            <person name="Marage G."/>
            <person name="Marchand G."/>
            <person name="Marquand E."/>
            <person name="Bret-Mestries E."/>
            <person name="Morien E."/>
            <person name="Nambeesan S."/>
            <person name="Nguyen T."/>
            <person name="Pegot-Espagnet P."/>
            <person name="Pouilly N."/>
            <person name="Raftis F."/>
            <person name="Sallet E."/>
            <person name="Schiex T."/>
            <person name="Thomas J."/>
            <person name="Vandecasteele C."/>
            <person name="Vares D."/>
            <person name="Vear F."/>
            <person name="Vautrin S."/>
            <person name="Crespi M."/>
            <person name="Mangin B."/>
            <person name="Burke J.M."/>
            <person name="Salse J."/>
            <person name="Munos S."/>
            <person name="Vincourt P."/>
            <person name="Rieseberg L.H."/>
            <person name="Langlade N.B."/>
        </authorList>
    </citation>
    <scope>NUCLEOTIDE SEQUENCE [LARGE SCALE GENOMIC DNA]</scope>
    <source>
        <strain evidence="3">cv. SF193</strain>
        <tissue evidence="1">Leaves</tissue>
    </source>
</reference>
<keyword evidence="3" id="KW-1185">Reference proteome</keyword>
<dbReference type="AlphaFoldDB" id="A0A251VLT6"/>
<evidence type="ECO:0000313" key="3">
    <source>
        <dbReference type="Proteomes" id="UP000215914"/>
    </source>
</evidence>
<reference evidence="2" key="2">
    <citation type="submission" date="2017-02" db="EMBL/GenBank/DDBJ databases">
        <title>Sunflower complete genome.</title>
        <authorList>
            <person name="Langlade N."/>
            <person name="Munos S."/>
        </authorList>
    </citation>
    <scope>NUCLEOTIDE SEQUENCE [LARGE SCALE GENOMIC DNA]</scope>
    <source>
        <tissue evidence="2">Leaves</tissue>
    </source>
</reference>
<protein>
    <submittedName>
        <fullName evidence="2">Uncharacterized protein</fullName>
    </submittedName>
</protein>
<accession>A0A251VLT6</accession>
<gene>
    <name evidence="2" type="ORF">HannXRQ_Chr01g0003081</name>
    <name evidence="1" type="ORF">HanXRQr2_Chr01g0003101</name>
</gene>